<dbReference type="Gene3D" id="1.20.58.310">
    <property type="entry name" value="Polyphosphate kinase N-terminal domain"/>
    <property type="match status" value="1"/>
</dbReference>
<feature type="domain" description="Polyphosphate kinase C-terminal" evidence="10">
    <location>
        <begin position="503"/>
        <end position="669"/>
    </location>
</feature>
<feature type="binding site" evidence="6">
    <location>
        <position position="561"/>
    </location>
    <ligand>
        <name>ATP</name>
        <dbReference type="ChEBI" id="CHEBI:30616"/>
    </ligand>
</feature>
<feature type="active site" description="Phosphohistidine intermediate" evidence="6">
    <location>
        <position position="435"/>
    </location>
</feature>
<dbReference type="InterPro" id="IPR036830">
    <property type="entry name" value="PP_kinase_middle_dom_sf"/>
</dbReference>
<dbReference type="Gene3D" id="3.30.870.10">
    <property type="entry name" value="Endonuclease Chain A"/>
    <property type="match status" value="2"/>
</dbReference>
<feature type="domain" description="Polyphosphate kinase middle" evidence="8">
    <location>
        <begin position="123"/>
        <end position="300"/>
    </location>
</feature>
<dbReference type="Pfam" id="PF17941">
    <property type="entry name" value="PP_kinase_C_1"/>
    <property type="match status" value="1"/>
</dbReference>
<dbReference type="NCBIfam" id="TIGR03705">
    <property type="entry name" value="poly_P_kin"/>
    <property type="match status" value="1"/>
</dbReference>
<protein>
    <recommendedName>
        <fullName evidence="6 7">Polyphosphate kinase</fullName>
        <ecNumber evidence="6 7">2.7.4.1</ecNumber>
    </recommendedName>
    <alternativeName>
        <fullName evidence="6">ATP-polyphosphate phosphotransferase</fullName>
    </alternativeName>
    <alternativeName>
        <fullName evidence="6">Polyphosphoric acid kinase</fullName>
    </alternativeName>
</protein>
<evidence type="ECO:0000256" key="2">
    <source>
        <dbReference type="ARBA" id="ARBA00022679"/>
    </source>
</evidence>
<evidence type="ECO:0000256" key="4">
    <source>
        <dbReference type="ARBA" id="ARBA00022777"/>
    </source>
</evidence>
<dbReference type="Proteomes" id="UP001210339">
    <property type="component" value="Chromosome"/>
</dbReference>
<dbReference type="PANTHER" id="PTHR30218:SF0">
    <property type="entry name" value="POLYPHOSPHATE KINASE"/>
    <property type="match status" value="1"/>
</dbReference>
<name>A0ABY7QSR2_9FIRM</name>
<dbReference type="PIRSF" id="PIRSF015589">
    <property type="entry name" value="PP_kinase"/>
    <property type="match status" value="1"/>
</dbReference>
<dbReference type="EC" id="2.7.4.1" evidence="6 7"/>
<dbReference type="Pfam" id="PF13090">
    <property type="entry name" value="PP_kinase_C"/>
    <property type="match status" value="1"/>
</dbReference>
<keyword evidence="6" id="KW-0460">Magnesium</keyword>
<feature type="domain" description="Polyphosphate kinase N-terminal" evidence="9">
    <location>
        <begin position="9"/>
        <end position="112"/>
    </location>
</feature>
<evidence type="ECO:0000256" key="7">
    <source>
        <dbReference type="RuleBase" id="RU003800"/>
    </source>
</evidence>
<dbReference type="NCBIfam" id="NF003917">
    <property type="entry name" value="PRK05443.1-1"/>
    <property type="match status" value="1"/>
</dbReference>
<comment type="similarity">
    <text evidence="6 7">Belongs to the polyphosphate kinase 1 (PPK1) family.</text>
</comment>
<feature type="binding site" evidence="6">
    <location>
        <position position="375"/>
    </location>
    <ligand>
        <name>Mg(2+)</name>
        <dbReference type="ChEBI" id="CHEBI:18420"/>
    </ligand>
</feature>
<dbReference type="GO" id="GO:0008976">
    <property type="term" value="F:polyphosphate kinase activity"/>
    <property type="evidence" value="ECO:0007669"/>
    <property type="project" value="UniProtKB-EC"/>
</dbReference>
<gene>
    <name evidence="12" type="primary">ppk1</name>
    <name evidence="6" type="synonym">ppk</name>
    <name evidence="12" type="ORF">O6R05_07495</name>
</gene>
<feature type="domain" description="Polyphosphate kinase C-terminal" evidence="11">
    <location>
        <begin position="332"/>
        <end position="493"/>
    </location>
</feature>
<accession>A0ABY7QSR2</accession>
<evidence type="ECO:0000259" key="10">
    <source>
        <dbReference type="Pfam" id="PF13090"/>
    </source>
</evidence>
<sequence>MTVDLSFTQNRELSWLKFDERCLHEALDDTVPLLEKLTFLKIFCSNLDEFNMVRVGGLTDLALLNLGEVDNKSGLTSKEQLDSVFERLTDLYREKDRVYGIVENEFRTHGIFNLDIAELTKSQHKATYKYFKDFIKPILSPQVIDFEHPFPFLENLNEYLLLELERDGKTKYGIMHLPAILPKIVKLPTDTGYPFIRATKVIHEFSDECFPKFKVKNKTIIRVTRNADLSADDEIAYDDVDYRAHMKKILKKRTRLQAVRVECNQPIDKPLSDLLCQRLAITPQQIFVSDAPLSMEYVSELKHFLDDGFLKAHTYSFYAPNSASTMNLTDSVIEKVQKQDILLSYPYDSIEPFFHLLWEAAYDSRVASIKITIYRLAKNSRLVDLLCRAAENGKEVVVLMELRARFDEQHNMDNAKKLYDAGCKIIYGMAGYKVHSKICLITMSDHSGWTHITQIGTGNYNEITANLYTDFCLITADQHIGKDAMAFFQNLATGNLSGNYTHLIQSPTTLKPTLLALMDREIKKGDAGRIFLKMNAFTDRDFIDKIQEASQAGVQVRMIVRGICCLVPHIAGKTENVEIRSIVGRYLEHPRVYMFGEGYPDIYLGSADLMTRNTEHRVELLTPVLSPDIQVRLRNYMAAQFKDNVKARTIDAQGNYKFVNDGQPAFNAQAYFMQEAPVSYAKVAAKTSGGPFAFLKNLFKTKNA</sequence>
<comment type="PTM">
    <text evidence="6 7">An intermediate of this reaction is the autophosphorylated ppk in which a phosphate is covalently linked to a histidine residue through a N-P bond.</text>
</comment>
<dbReference type="SUPFAM" id="SSF143724">
    <property type="entry name" value="PHP14-like"/>
    <property type="match status" value="1"/>
</dbReference>
<feature type="binding site" evidence="6">
    <location>
        <position position="468"/>
    </location>
    <ligand>
        <name>ATP</name>
        <dbReference type="ChEBI" id="CHEBI:30616"/>
    </ligand>
</feature>
<evidence type="ECO:0000256" key="5">
    <source>
        <dbReference type="ARBA" id="ARBA00022840"/>
    </source>
</evidence>
<dbReference type="SUPFAM" id="SSF140356">
    <property type="entry name" value="PPK N-terminal domain-like"/>
    <property type="match status" value="1"/>
</dbReference>
<dbReference type="RefSeq" id="WP_271191368.1">
    <property type="nucleotide sequence ID" value="NZ_CP115667.1"/>
</dbReference>
<dbReference type="InterPro" id="IPR025198">
    <property type="entry name" value="PPK_N_dom"/>
</dbReference>
<dbReference type="Gene3D" id="3.30.1840.10">
    <property type="entry name" value="Polyphosphate kinase middle domain"/>
    <property type="match status" value="1"/>
</dbReference>
<dbReference type="InterPro" id="IPR003414">
    <property type="entry name" value="PP_kinase"/>
</dbReference>
<dbReference type="InterPro" id="IPR025200">
    <property type="entry name" value="PPK_C_dom2"/>
</dbReference>
<dbReference type="Pfam" id="PF02503">
    <property type="entry name" value="PP_kinase"/>
    <property type="match status" value="1"/>
</dbReference>
<evidence type="ECO:0000313" key="13">
    <source>
        <dbReference type="Proteomes" id="UP001210339"/>
    </source>
</evidence>
<keyword evidence="13" id="KW-1185">Reference proteome</keyword>
<dbReference type="PANTHER" id="PTHR30218">
    <property type="entry name" value="POLYPHOSPHATE KINASE"/>
    <property type="match status" value="1"/>
</dbReference>
<organism evidence="12 13">
    <name type="scientific">Peptoniphilus equinus</name>
    <dbReference type="NCBI Taxonomy" id="3016343"/>
    <lineage>
        <taxon>Bacteria</taxon>
        <taxon>Bacillati</taxon>
        <taxon>Bacillota</taxon>
        <taxon>Tissierellia</taxon>
        <taxon>Tissierellales</taxon>
        <taxon>Peptoniphilaceae</taxon>
        <taxon>Peptoniphilus</taxon>
    </lineage>
</organism>
<dbReference type="Pfam" id="PF13089">
    <property type="entry name" value="PP_kinase_N"/>
    <property type="match status" value="1"/>
</dbReference>
<evidence type="ECO:0000313" key="12">
    <source>
        <dbReference type="EMBL" id="WBW49837.1"/>
    </source>
</evidence>
<dbReference type="InterPro" id="IPR024953">
    <property type="entry name" value="PP_kinase_middle"/>
</dbReference>
<evidence type="ECO:0000256" key="3">
    <source>
        <dbReference type="ARBA" id="ARBA00022741"/>
    </source>
</evidence>
<reference evidence="12 13" key="1">
    <citation type="submission" date="2023-01" db="EMBL/GenBank/DDBJ databases">
        <authorList>
            <person name="Lee S.H."/>
            <person name="Jung H.S."/>
            <person name="Yun J.U."/>
        </authorList>
    </citation>
    <scope>NUCLEOTIDE SEQUENCE [LARGE SCALE GENOMIC DNA]</scope>
    <source>
        <strain evidence="12 13">CBA3646</strain>
    </source>
</reference>
<keyword evidence="4 6" id="KW-0418">Kinase</keyword>
<comment type="function">
    <text evidence="6 7">Catalyzes the reversible transfer of the terminal phosphate of ATP to form a long-chain polyphosphate (polyP).</text>
</comment>
<evidence type="ECO:0000259" key="11">
    <source>
        <dbReference type="Pfam" id="PF17941"/>
    </source>
</evidence>
<feature type="binding site" evidence="6">
    <location>
        <position position="589"/>
    </location>
    <ligand>
        <name>ATP</name>
        <dbReference type="ChEBI" id="CHEBI:30616"/>
    </ligand>
</feature>
<keyword evidence="5 6" id="KW-0067">ATP-binding</keyword>
<evidence type="ECO:0000256" key="6">
    <source>
        <dbReference type="HAMAP-Rule" id="MF_00347"/>
    </source>
</evidence>
<evidence type="ECO:0000256" key="1">
    <source>
        <dbReference type="ARBA" id="ARBA00022553"/>
    </source>
</evidence>
<dbReference type="EMBL" id="CP115667">
    <property type="protein sequence ID" value="WBW49837.1"/>
    <property type="molecule type" value="Genomic_DNA"/>
</dbReference>
<keyword evidence="6" id="KW-0479">Metal-binding</keyword>
<keyword evidence="2 6" id="KW-0808">Transferase</keyword>
<feature type="binding site" evidence="6">
    <location>
        <position position="405"/>
    </location>
    <ligand>
        <name>Mg(2+)</name>
        <dbReference type="ChEBI" id="CHEBI:18420"/>
    </ligand>
</feature>
<keyword evidence="1 6" id="KW-0597">Phosphoprotein</keyword>
<dbReference type="SUPFAM" id="SSF56024">
    <property type="entry name" value="Phospholipase D/nuclease"/>
    <property type="match status" value="2"/>
</dbReference>
<dbReference type="HAMAP" id="MF_00347">
    <property type="entry name" value="Polyphosphate_kinase"/>
    <property type="match status" value="1"/>
</dbReference>
<evidence type="ECO:0000259" key="9">
    <source>
        <dbReference type="Pfam" id="PF13089"/>
    </source>
</evidence>
<dbReference type="InterPro" id="IPR041108">
    <property type="entry name" value="PP_kinase_C_1"/>
</dbReference>
<dbReference type="InterPro" id="IPR036832">
    <property type="entry name" value="PPK_N_dom_sf"/>
</dbReference>
<comment type="catalytic activity">
    <reaction evidence="6 7">
        <text>[phosphate](n) + ATP = [phosphate](n+1) + ADP</text>
        <dbReference type="Rhea" id="RHEA:19573"/>
        <dbReference type="Rhea" id="RHEA-COMP:9859"/>
        <dbReference type="Rhea" id="RHEA-COMP:14280"/>
        <dbReference type="ChEBI" id="CHEBI:16838"/>
        <dbReference type="ChEBI" id="CHEBI:30616"/>
        <dbReference type="ChEBI" id="CHEBI:456216"/>
        <dbReference type="EC" id="2.7.4.1"/>
    </reaction>
</comment>
<feature type="binding site" evidence="6">
    <location>
        <position position="46"/>
    </location>
    <ligand>
        <name>ATP</name>
        <dbReference type="ChEBI" id="CHEBI:30616"/>
    </ligand>
</feature>
<proteinExistence type="inferred from homology"/>
<keyword evidence="3 6" id="KW-0547">Nucleotide-binding</keyword>
<evidence type="ECO:0000259" key="8">
    <source>
        <dbReference type="Pfam" id="PF02503"/>
    </source>
</evidence>
<comment type="cofactor">
    <cofactor evidence="6">
        <name>Mg(2+)</name>
        <dbReference type="ChEBI" id="CHEBI:18420"/>
    </cofactor>
</comment>